<dbReference type="Proteomes" id="UP001144978">
    <property type="component" value="Unassembled WGS sequence"/>
</dbReference>
<proteinExistence type="predicted"/>
<protein>
    <submittedName>
        <fullName evidence="1">Uncharacterized protein</fullName>
    </submittedName>
</protein>
<evidence type="ECO:0000313" key="2">
    <source>
        <dbReference type="Proteomes" id="UP001144978"/>
    </source>
</evidence>
<accession>A0ACC1MG41</accession>
<comment type="caution">
    <text evidence="1">The sequence shown here is derived from an EMBL/GenBank/DDBJ whole genome shotgun (WGS) entry which is preliminary data.</text>
</comment>
<organism evidence="1 2">
    <name type="scientific">Trametes sanguinea</name>
    <dbReference type="NCBI Taxonomy" id="158606"/>
    <lineage>
        <taxon>Eukaryota</taxon>
        <taxon>Fungi</taxon>
        <taxon>Dikarya</taxon>
        <taxon>Basidiomycota</taxon>
        <taxon>Agaricomycotina</taxon>
        <taxon>Agaricomycetes</taxon>
        <taxon>Polyporales</taxon>
        <taxon>Polyporaceae</taxon>
        <taxon>Trametes</taxon>
    </lineage>
</organism>
<evidence type="ECO:0000313" key="1">
    <source>
        <dbReference type="EMBL" id="KAJ2965611.1"/>
    </source>
</evidence>
<dbReference type="EMBL" id="JANSHE010006945">
    <property type="protein sequence ID" value="KAJ2965611.1"/>
    <property type="molecule type" value="Genomic_DNA"/>
</dbReference>
<keyword evidence="2" id="KW-1185">Reference proteome</keyword>
<sequence length="316" mass="35142">MDSSFSSLQVPDGSQPGPFVRPARAVASDFFGDAPTSPQRTRPPQSRGEEESSWRRPSHTFIEKAPAAAIAEESSKVHVPLGQAMPPQQHAGVLSGLQTTTGAHPPMHEDHVRRVSSHYQNGVPRPPLGSSFREAPMSALNDTLSRIKGALDGMHHNEAEAPKPQKWLPPALRSRSAHSDFAHPTEVFDVTSAEPPLSPKPAWNNFHVKLPHASRPVPPQETELIWPRGRRPFRLDVYSFHPPSYALGRDATVTDHLFGRPRFVRGQPKYFVSIPRRKITRRLPTSEEPCSSQRICGVQCDDMAESPIHRYDLARC</sequence>
<reference evidence="1" key="1">
    <citation type="submission" date="2022-08" db="EMBL/GenBank/DDBJ databases">
        <title>Genome Sequence of Pycnoporus sanguineus.</title>
        <authorList>
            <person name="Buettner E."/>
        </authorList>
    </citation>
    <scope>NUCLEOTIDE SEQUENCE</scope>
    <source>
        <strain evidence="1">CG-C14</strain>
    </source>
</reference>
<gene>
    <name evidence="1" type="ORF">NUW54_g14061</name>
</gene>
<name>A0ACC1MG41_9APHY</name>